<keyword evidence="6" id="KW-1185">Reference proteome</keyword>
<dbReference type="GO" id="GO:0008168">
    <property type="term" value="F:methyltransferase activity"/>
    <property type="evidence" value="ECO:0007669"/>
    <property type="project" value="UniProtKB-KW"/>
</dbReference>
<comment type="similarity">
    <text evidence="1">Belongs to the methyltransferase superfamily.</text>
</comment>
<dbReference type="Pfam" id="PF08241">
    <property type="entry name" value="Methyltransf_11"/>
    <property type="match status" value="1"/>
</dbReference>
<proteinExistence type="inferred from homology"/>
<dbReference type="InterPro" id="IPR013216">
    <property type="entry name" value="Methyltransf_11"/>
</dbReference>
<accession>A0ABT0WM25</accession>
<evidence type="ECO:0000256" key="3">
    <source>
        <dbReference type="ARBA" id="ARBA00022679"/>
    </source>
</evidence>
<dbReference type="GO" id="GO:0032259">
    <property type="term" value="P:methylation"/>
    <property type="evidence" value="ECO:0007669"/>
    <property type="project" value="UniProtKB-KW"/>
</dbReference>
<keyword evidence="3" id="KW-0808">Transferase</keyword>
<comment type="caution">
    <text evidence="5">The sequence shown here is derived from an EMBL/GenBank/DDBJ whole genome shotgun (WGS) entry which is preliminary data.</text>
</comment>
<dbReference type="SUPFAM" id="SSF53335">
    <property type="entry name" value="S-adenosyl-L-methionine-dependent methyltransferases"/>
    <property type="match status" value="1"/>
</dbReference>
<gene>
    <name evidence="5" type="ORF">NDK43_32700</name>
</gene>
<protein>
    <submittedName>
        <fullName evidence="5">Class I SAM-dependent methyltransferase</fullName>
    </submittedName>
</protein>
<dbReference type="PANTHER" id="PTHR44942">
    <property type="entry name" value="METHYLTRANSF_11 DOMAIN-CONTAINING PROTEIN"/>
    <property type="match status" value="1"/>
</dbReference>
<dbReference type="Gene3D" id="3.40.50.150">
    <property type="entry name" value="Vaccinia Virus protein VP39"/>
    <property type="match status" value="1"/>
</dbReference>
<organism evidence="5 6">
    <name type="scientific">Neobacillus pocheonensis</name>
    <dbReference type="NCBI Taxonomy" id="363869"/>
    <lineage>
        <taxon>Bacteria</taxon>
        <taxon>Bacillati</taxon>
        <taxon>Bacillota</taxon>
        <taxon>Bacilli</taxon>
        <taxon>Bacillales</taxon>
        <taxon>Bacillaceae</taxon>
        <taxon>Neobacillus</taxon>
    </lineage>
</organism>
<sequence length="260" mass="29564">MEPIEFGQDANSYAKSKGDIPVYLMDSLMIRNINFAGKKVAVLGAGTGALTRKISLRNADVIGVEPSEELLEQAKILNRMKNFSIPYLQRNADDTGLPASEYDFVTVIWEWHGFNREKAILEVKRILKANGALIVIDTGFQTGSVAVEKTFGVLEKYVGGSLQPTESNTETRQSINGFPVEWFEEWTRNGFELRDFYRMNYTVSFTKLEWVGRVDSILWLGGFDESERKMVLEEIYRALPEQDSYVVPHECNVCILRLVE</sequence>
<dbReference type="Proteomes" id="UP001523262">
    <property type="component" value="Unassembled WGS sequence"/>
</dbReference>
<evidence type="ECO:0000256" key="2">
    <source>
        <dbReference type="ARBA" id="ARBA00022603"/>
    </source>
</evidence>
<name>A0ABT0WM25_9BACI</name>
<dbReference type="PANTHER" id="PTHR44942:SF4">
    <property type="entry name" value="METHYLTRANSFERASE TYPE 11 DOMAIN-CONTAINING PROTEIN"/>
    <property type="match status" value="1"/>
</dbReference>
<dbReference type="EMBL" id="JAMQCR010000004">
    <property type="protein sequence ID" value="MCM2536167.1"/>
    <property type="molecule type" value="Genomic_DNA"/>
</dbReference>
<evidence type="ECO:0000313" key="6">
    <source>
        <dbReference type="Proteomes" id="UP001523262"/>
    </source>
</evidence>
<dbReference type="InterPro" id="IPR051052">
    <property type="entry name" value="Diverse_substrate_MTase"/>
</dbReference>
<reference evidence="5 6" key="1">
    <citation type="submission" date="2022-06" db="EMBL/GenBank/DDBJ databases">
        <authorList>
            <person name="Jeon C.O."/>
        </authorList>
    </citation>
    <scope>NUCLEOTIDE SEQUENCE [LARGE SCALE GENOMIC DNA]</scope>
    <source>
        <strain evidence="5 6">KCTC 13943</strain>
    </source>
</reference>
<dbReference type="InterPro" id="IPR029063">
    <property type="entry name" value="SAM-dependent_MTases_sf"/>
</dbReference>
<evidence type="ECO:0000259" key="4">
    <source>
        <dbReference type="Pfam" id="PF08241"/>
    </source>
</evidence>
<evidence type="ECO:0000256" key="1">
    <source>
        <dbReference type="ARBA" id="ARBA00008361"/>
    </source>
</evidence>
<evidence type="ECO:0000313" key="5">
    <source>
        <dbReference type="EMBL" id="MCM2536167.1"/>
    </source>
</evidence>
<feature type="domain" description="Methyltransferase type 11" evidence="4">
    <location>
        <begin position="43"/>
        <end position="135"/>
    </location>
</feature>
<keyword evidence="2 5" id="KW-0489">Methyltransferase</keyword>
<dbReference type="CDD" id="cd02440">
    <property type="entry name" value="AdoMet_MTases"/>
    <property type="match status" value="1"/>
</dbReference>